<dbReference type="GO" id="GO:0019305">
    <property type="term" value="P:dTDP-rhamnose biosynthetic process"/>
    <property type="evidence" value="ECO:0007669"/>
    <property type="project" value="TreeGrafter"/>
</dbReference>
<feature type="domain" description="RmlD-like substrate binding" evidence="7">
    <location>
        <begin position="2"/>
        <end position="101"/>
    </location>
</feature>
<proteinExistence type="inferred from homology"/>
<name>A0A101FHV4_9BACT</name>
<comment type="pathway">
    <text evidence="1 6">Carbohydrate biosynthesis; dTDP-L-rhamnose biosynthesis.</text>
</comment>
<organism evidence="8 9">
    <name type="scientific">Thermodesulfobacterium commune</name>
    <dbReference type="NCBI Taxonomy" id="1741"/>
    <lineage>
        <taxon>Bacteria</taxon>
        <taxon>Pseudomonadati</taxon>
        <taxon>Thermodesulfobacteriota</taxon>
        <taxon>Thermodesulfobacteria</taxon>
        <taxon>Thermodesulfobacteriales</taxon>
        <taxon>Thermodesulfobacteriaceae</taxon>
        <taxon>Thermodesulfobacterium</taxon>
    </lineage>
</organism>
<evidence type="ECO:0000256" key="3">
    <source>
        <dbReference type="ARBA" id="ARBA00012929"/>
    </source>
</evidence>
<comment type="function">
    <text evidence="6">Catalyzes the reduction of dTDP-6-deoxy-L-lyxo-4-hexulose to yield dTDP-L-rhamnose.</text>
</comment>
<keyword evidence="6" id="KW-0521">NADP</keyword>
<dbReference type="EMBL" id="DLVE01000098">
    <property type="protein sequence ID" value="HAA84675.1"/>
    <property type="molecule type" value="Genomic_DNA"/>
</dbReference>
<dbReference type="Proteomes" id="UP000257240">
    <property type="component" value="Unassembled WGS sequence"/>
</dbReference>
<evidence type="ECO:0000256" key="2">
    <source>
        <dbReference type="ARBA" id="ARBA00010944"/>
    </source>
</evidence>
<keyword evidence="6" id="KW-0560">Oxidoreductase</keyword>
<gene>
    <name evidence="8" type="ORF">DCE01_07845</name>
</gene>
<protein>
    <recommendedName>
        <fullName evidence="4 6">dTDP-4-dehydrorhamnose reductase</fullName>
        <ecNumber evidence="3 6">1.1.1.133</ecNumber>
    </recommendedName>
</protein>
<reference evidence="8 9" key="1">
    <citation type="journal article" date="2018" name="Nat. Biotechnol.">
        <title>A standardized bacterial taxonomy based on genome phylogeny substantially revises the tree of life.</title>
        <authorList>
            <person name="Parks D.H."/>
            <person name="Chuvochina M."/>
            <person name="Waite D.W."/>
            <person name="Rinke C."/>
            <person name="Skarshewski A."/>
            <person name="Chaumeil P.A."/>
            <person name="Hugenholtz P."/>
        </authorList>
    </citation>
    <scope>NUCLEOTIDE SEQUENCE [LARGE SCALE GENOMIC DNA]</scope>
    <source>
        <strain evidence="8">UBA12529</strain>
    </source>
</reference>
<evidence type="ECO:0000256" key="5">
    <source>
        <dbReference type="ARBA" id="ARBA00048200"/>
    </source>
</evidence>
<dbReference type="InterPro" id="IPR036291">
    <property type="entry name" value="NAD(P)-bd_dom_sf"/>
</dbReference>
<dbReference type="Gene3D" id="3.40.50.720">
    <property type="entry name" value="NAD(P)-binding Rossmann-like Domain"/>
    <property type="match status" value="1"/>
</dbReference>
<dbReference type="GO" id="GO:0008831">
    <property type="term" value="F:dTDP-4-dehydrorhamnose reductase activity"/>
    <property type="evidence" value="ECO:0007669"/>
    <property type="project" value="UniProtKB-EC"/>
</dbReference>
<dbReference type="GO" id="GO:0005829">
    <property type="term" value="C:cytosol"/>
    <property type="evidence" value="ECO:0007669"/>
    <property type="project" value="TreeGrafter"/>
</dbReference>
<dbReference type="Gene3D" id="3.90.25.10">
    <property type="entry name" value="UDP-galactose 4-epimerase, domain 1"/>
    <property type="match status" value="1"/>
</dbReference>
<evidence type="ECO:0000259" key="7">
    <source>
        <dbReference type="Pfam" id="PF04321"/>
    </source>
</evidence>
<dbReference type="AlphaFoldDB" id="A0A101FHV4"/>
<evidence type="ECO:0000256" key="6">
    <source>
        <dbReference type="RuleBase" id="RU364082"/>
    </source>
</evidence>
<comment type="catalytic activity">
    <reaction evidence="5">
        <text>dTDP-beta-L-rhamnose + NADP(+) = dTDP-4-dehydro-beta-L-rhamnose + NADPH + H(+)</text>
        <dbReference type="Rhea" id="RHEA:21796"/>
        <dbReference type="ChEBI" id="CHEBI:15378"/>
        <dbReference type="ChEBI" id="CHEBI:57510"/>
        <dbReference type="ChEBI" id="CHEBI:57783"/>
        <dbReference type="ChEBI" id="CHEBI:58349"/>
        <dbReference type="ChEBI" id="CHEBI:62830"/>
        <dbReference type="EC" id="1.1.1.133"/>
    </reaction>
</comment>
<evidence type="ECO:0000256" key="4">
    <source>
        <dbReference type="ARBA" id="ARBA00017099"/>
    </source>
</evidence>
<dbReference type="PANTHER" id="PTHR10491">
    <property type="entry name" value="DTDP-4-DEHYDRORHAMNOSE REDUCTASE"/>
    <property type="match status" value="1"/>
</dbReference>
<dbReference type="Pfam" id="PF04321">
    <property type="entry name" value="RmlD_sub_bind"/>
    <property type="match status" value="1"/>
</dbReference>
<dbReference type="InterPro" id="IPR029903">
    <property type="entry name" value="RmlD-like-bd"/>
</dbReference>
<accession>A0A101FHV4</accession>
<evidence type="ECO:0000256" key="1">
    <source>
        <dbReference type="ARBA" id="ARBA00004781"/>
    </source>
</evidence>
<evidence type="ECO:0000313" key="8">
    <source>
        <dbReference type="EMBL" id="HAA84675.1"/>
    </source>
</evidence>
<dbReference type="EC" id="1.1.1.133" evidence="3 6"/>
<dbReference type="PANTHER" id="PTHR10491:SF4">
    <property type="entry name" value="METHIONINE ADENOSYLTRANSFERASE 2 SUBUNIT BETA"/>
    <property type="match status" value="1"/>
</dbReference>
<dbReference type="InterPro" id="IPR005913">
    <property type="entry name" value="dTDP_dehydrorham_reduct"/>
</dbReference>
<comment type="similarity">
    <text evidence="2 6">Belongs to the dTDP-4-dehydrorhamnose reductase family.</text>
</comment>
<comment type="caution">
    <text evidence="8">The sequence shown here is derived from an EMBL/GenBank/DDBJ whole genome shotgun (WGS) entry which is preliminary data.</text>
</comment>
<feature type="non-terminal residue" evidence="8">
    <location>
        <position position="1"/>
    </location>
</feature>
<sequence length="106" mass="12455">RIACDEFSVPTSTRTIVEVTLKAIEQGLTGLYHLVNSGYTSRFEWAREYLRLRGIKKFIYPAYQADFNLPAKRPRFSVMSNDKICKRLKIEIRHWKDELLAFSVKL</sequence>
<dbReference type="SUPFAM" id="SSF51735">
    <property type="entry name" value="NAD(P)-binding Rossmann-fold domains"/>
    <property type="match status" value="1"/>
</dbReference>
<evidence type="ECO:0000313" key="9">
    <source>
        <dbReference type="Proteomes" id="UP000257240"/>
    </source>
</evidence>